<dbReference type="RefSeq" id="XP_013266777.1">
    <property type="nucleotide sequence ID" value="XM_013411323.1"/>
</dbReference>
<dbReference type="STRING" id="1442369.A0A0D2I8S7"/>
<feature type="compositionally biased region" description="Acidic residues" evidence="1">
    <location>
        <begin position="315"/>
        <end position="325"/>
    </location>
</feature>
<feature type="compositionally biased region" description="Low complexity" evidence="1">
    <location>
        <begin position="346"/>
        <end position="356"/>
    </location>
</feature>
<organism evidence="2 3">
    <name type="scientific">Rhinocladiella mackenziei CBS 650.93</name>
    <dbReference type="NCBI Taxonomy" id="1442369"/>
    <lineage>
        <taxon>Eukaryota</taxon>
        <taxon>Fungi</taxon>
        <taxon>Dikarya</taxon>
        <taxon>Ascomycota</taxon>
        <taxon>Pezizomycotina</taxon>
        <taxon>Eurotiomycetes</taxon>
        <taxon>Chaetothyriomycetidae</taxon>
        <taxon>Chaetothyriales</taxon>
        <taxon>Herpotrichiellaceae</taxon>
        <taxon>Rhinocladiella</taxon>
    </lineage>
</organism>
<sequence>MNRGEPQDNIVTPPLSYRNSPLLTPPPTDEKIPTVVHRITSAIERYKRGQDVPERRLLRFRIDEPQHRELERQLFKDEFCRIKLRCDYFPLQRLFIIRMPSRIHERFLIKVHDEIRHQLRSVEEGPSSEFAQGIDFEGSATFIPSDSEYGRHDPDGSFRHAKELFPGLVTEAAYSQEGKMLRDLADDYILGSDLRVRALAAFDISYKKKTATVSVWRPQLLQEDNGEVWTTTSEVQVFRNDNGESNLDAHSGLRIHLRDFASVEFCEMFGNIEGSIFISCATLCTFLDDAESDIDVKPVVTARPVLRKRRRTPTPEEELDTDDERDMIKAEERAAKRADRDDSSFKDSSSITSGNG</sequence>
<dbReference type="GeneID" id="25299124"/>
<dbReference type="VEuPathDB" id="FungiDB:Z518_11053"/>
<feature type="region of interest" description="Disordered" evidence="1">
    <location>
        <begin position="308"/>
        <end position="356"/>
    </location>
</feature>
<dbReference type="Proteomes" id="UP000053617">
    <property type="component" value="Unassembled WGS sequence"/>
</dbReference>
<dbReference type="OrthoDB" id="4363080at2759"/>
<feature type="region of interest" description="Disordered" evidence="1">
    <location>
        <begin position="1"/>
        <end position="30"/>
    </location>
</feature>
<evidence type="ECO:0000313" key="2">
    <source>
        <dbReference type="EMBL" id="KIW99640.1"/>
    </source>
</evidence>
<reference evidence="2 3" key="1">
    <citation type="submission" date="2015-01" db="EMBL/GenBank/DDBJ databases">
        <title>The Genome Sequence of Rhinocladiella mackenzie CBS 650.93.</title>
        <authorList>
            <consortium name="The Broad Institute Genomics Platform"/>
            <person name="Cuomo C."/>
            <person name="de Hoog S."/>
            <person name="Gorbushina A."/>
            <person name="Stielow B."/>
            <person name="Teixiera M."/>
            <person name="Abouelleil A."/>
            <person name="Chapman S.B."/>
            <person name="Priest M."/>
            <person name="Young S.K."/>
            <person name="Wortman J."/>
            <person name="Nusbaum C."/>
            <person name="Birren B."/>
        </authorList>
    </citation>
    <scope>NUCLEOTIDE SEQUENCE [LARGE SCALE GENOMIC DNA]</scope>
    <source>
        <strain evidence="2 3">CBS 650.93</strain>
    </source>
</reference>
<accession>A0A0D2I8S7</accession>
<gene>
    <name evidence="2" type="ORF">Z518_11053</name>
</gene>
<evidence type="ECO:0000256" key="1">
    <source>
        <dbReference type="SAM" id="MobiDB-lite"/>
    </source>
</evidence>
<dbReference type="HOGENOM" id="CLU_044860_2_0_1"/>
<proteinExistence type="predicted"/>
<keyword evidence="3" id="KW-1185">Reference proteome</keyword>
<dbReference type="EMBL" id="KN847485">
    <property type="protein sequence ID" value="KIW99640.1"/>
    <property type="molecule type" value="Genomic_DNA"/>
</dbReference>
<name>A0A0D2I8S7_9EURO</name>
<evidence type="ECO:0000313" key="3">
    <source>
        <dbReference type="Proteomes" id="UP000053617"/>
    </source>
</evidence>
<feature type="compositionally biased region" description="Basic and acidic residues" evidence="1">
    <location>
        <begin position="326"/>
        <end position="345"/>
    </location>
</feature>
<protein>
    <submittedName>
        <fullName evidence="2">Uncharacterized protein</fullName>
    </submittedName>
</protein>
<dbReference type="AlphaFoldDB" id="A0A0D2I8S7"/>